<feature type="signal peptide" evidence="1">
    <location>
        <begin position="1"/>
        <end position="21"/>
    </location>
</feature>
<gene>
    <name evidence="2" type="ORF">CYJ34_01415</name>
</gene>
<sequence>MRNKKLYLYILLGALILVSCQEDISAQQEDNDINKSKSCSADKDELNKYEYFNNIKWINRDGVWSLSVSPKRSLRLSVSKDDIKKSWQELKENCSNDYRWPDSNKEEVFYQQYKCHFNKAKVKKRRNLEPEKDSINFLCN</sequence>
<organism evidence="2 3">
    <name type="scientific">Anaerococcus octavius</name>
    <dbReference type="NCBI Taxonomy" id="54007"/>
    <lineage>
        <taxon>Bacteria</taxon>
        <taxon>Bacillati</taxon>
        <taxon>Bacillota</taxon>
        <taxon>Tissierellia</taxon>
        <taxon>Tissierellales</taxon>
        <taxon>Peptoniphilaceae</taxon>
        <taxon>Anaerococcus</taxon>
    </lineage>
</organism>
<keyword evidence="3" id="KW-1185">Reference proteome</keyword>
<evidence type="ECO:0000313" key="2">
    <source>
        <dbReference type="EMBL" id="PKZ17393.1"/>
    </source>
</evidence>
<accession>A0A2I1MB83</accession>
<keyword evidence="1" id="KW-0732">Signal</keyword>
<dbReference type="EMBL" id="PKGS01000001">
    <property type="protein sequence ID" value="PKZ17393.1"/>
    <property type="molecule type" value="Genomic_DNA"/>
</dbReference>
<comment type="caution">
    <text evidence="2">The sequence shown here is derived from an EMBL/GenBank/DDBJ whole genome shotgun (WGS) entry which is preliminary data.</text>
</comment>
<dbReference type="InterPro" id="IPR019719">
    <property type="entry name" value="DUF2599"/>
</dbReference>
<dbReference type="PROSITE" id="PS51257">
    <property type="entry name" value="PROKAR_LIPOPROTEIN"/>
    <property type="match status" value="1"/>
</dbReference>
<reference evidence="2 3" key="1">
    <citation type="submission" date="2017-12" db="EMBL/GenBank/DDBJ databases">
        <title>Phylogenetic diversity of female urinary microbiome.</title>
        <authorList>
            <person name="Thomas-White K."/>
            <person name="Wolfe A.J."/>
        </authorList>
    </citation>
    <scope>NUCLEOTIDE SEQUENCE [LARGE SCALE GENOMIC DNA]</scope>
    <source>
        <strain evidence="2 3">UMB0119</strain>
    </source>
</reference>
<dbReference type="Proteomes" id="UP000234335">
    <property type="component" value="Unassembled WGS sequence"/>
</dbReference>
<dbReference type="Pfam" id="PF10783">
    <property type="entry name" value="DUF2599"/>
    <property type="match status" value="1"/>
</dbReference>
<evidence type="ECO:0000256" key="1">
    <source>
        <dbReference type="SAM" id="SignalP"/>
    </source>
</evidence>
<feature type="chain" id="PRO_5039651266" evidence="1">
    <location>
        <begin position="22"/>
        <end position="140"/>
    </location>
</feature>
<dbReference type="AlphaFoldDB" id="A0A2I1MB83"/>
<proteinExistence type="predicted"/>
<protein>
    <submittedName>
        <fullName evidence="2">DUF2599 domain-containing protein</fullName>
    </submittedName>
</protein>
<name>A0A2I1MB83_9FIRM</name>
<dbReference type="RefSeq" id="WP_101539553.1">
    <property type="nucleotide sequence ID" value="NZ_PKGS01000001.1"/>
</dbReference>
<evidence type="ECO:0000313" key="3">
    <source>
        <dbReference type="Proteomes" id="UP000234335"/>
    </source>
</evidence>